<dbReference type="EMBL" id="AJSR01000474">
    <property type="protein sequence ID" value="EKM33012.1"/>
    <property type="molecule type" value="Genomic_DNA"/>
</dbReference>
<reference evidence="1 2" key="1">
    <citation type="submission" date="2012-10" db="EMBL/GenBank/DDBJ databases">
        <title>Genome sequence of Vibrio Cholerae HENC-02.</title>
        <authorList>
            <person name="Eppinger M."/>
            <person name="Hasan N.A."/>
            <person name="Sengamalay N."/>
            <person name="Hine E."/>
            <person name="Su Q."/>
            <person name="Daugherty S.C."/>
            <person name="Young S."/>
            <person name="Sadzewicz L."/>
            <person name="Tallon L."/>
            <person name="Cebula T.A."/>
            <person name="Ravel J."/>
            <person name="Colwell R.R."/>
        </authorList>
    </citation>
    <scope>NUCLEOTIDE SEQUENCE [LARGE SCALE GENOMIC DNA]</scope>
    <source>
        <strain evidence="1 2">HENC-02</strain>
    </source>
</reference>
<organism evidence="1 2">
    <name type="scientific">Vibrio harveyi</name>
    <name type="common">Beneckea harveyi</name>
    <dbReference type="NCBI Taxonomy" id="669"/>
    <lineage>
        <taxon>Bacteria</taxon>
        <taxon>Pseudomonadati</taxon>
        <taxon>Pseudomonadota</taxon>
        <taxon>Gammaproteobacteria</taxon>
        <taxon>Vibrionales</taxon>
        <taxon>Vibrionaceae</taxon>
        <taxon>Vibrio</taxon>
    </lineage>
</organism>
<evidence type="ECO:0000313" key="1">
    <source>
        <dbReference type="EMBL" id="EKM33012.1"/>
    </source>
</evidence>
<comment type="caution">
    <text evidence="1">The sequence shown here is derived from an EMBL/GenBank/DDBJ whole genome shotgun (WGS) entry which is preliminary data.</text>
</comment>
<gene>
    <name evidence="1" type="ORF">VCHENC02_1492A</name>
</gene>
<dbReference type="AlphaFoldDB" id="A0A454D2Y4"/>
<feature type="non-terminal residue" evidence="1">
    <location>
        <position position="52"/>
    </location>
</feature>
<proteinExistence type="predicted"/>
<name>A0A454D2Y4_VIBHA</name>
<sequence length="52" mass="6020">MTLRRFYALPLPDLKPHASPLGFTPAPARHFLEGGRLSRKSLFWFLYLASFK</sequence>
<evidence type="ECO:0000313" key="2">
    <source>
        <dbReference type="Proteomes" id="UP000008367"/>
    </source>
</evidence>
<accession>A0A454D2Y4</accession>
<protein>
    <submittedName>
        <fullName evidence="1">Uncharacterized protein</fullName>
    </submittedName>
</protein>
<dbReference type="Proteomes" id="UP000008367">
    <property type="component" value="Unassembled WGS sequence"/>
</dbReference>